<dbReference type="InterPro" id="IPR027417">
    <property type="entry name" value="P-loop_NTPase"/>
</dbReference>
<evidence type="ECO:0000259" key="1">
    <source>
        <dbReference type="Pfam" id="PF13521"/>
    </source>
</evidence>
<dbReference type="RefSeq" id="WP_274268150.1">
    <property type="nucleotide sequence ID" value="NZ_CP117880.1"/>
</dbReference>
<evidence type="ECO:0000313" key="2">
    <source>
        <dbReference type="EMBL" id="WDF69435.1"/>
    </source>
</evidence>
<evidence type="ECO:0000313" key="3">
    <source>
        <dbReference type="Proteomes" id="UP001221558"/>
    </source>
</evidence>
<organism evidence="2 3">
    <name type="scientific">Sphingobacterium oryzagri</name>
    <dbReference type="NCBI Taxonomy" id="3025669"/>
    <lineage>
        <taxon>Bacteria</taxon>
        <taxon>Pseudomonadati</taxon>
        <taxon>Bacteroidota</taxon>
        <taxon>Sphingobacteriia</taxon>
        <taxon>Sphingobacteriales</taxon>
        <taxon>Sphingobacteriaceae</taxon>
        <taxon>Sphingobacterium</taxon>
    </lineage>
</organism>
<protein>
    <submittedName>
        <fullName evidence="2">ATP-binding protein</fullName>
    </submittedName>
</protein>
<proteinExistence type="predicted"/>
<sequence>MVTAIGEKPITIEYKALDKTAPIKIAVVGPESTGKSTIAKFLAAQLGTVCVPEYARYYCEDLNNQYTEQDEVNMFYGQRALEEALIPLAQNNLLICDTTIMTVKVWCDHLFGHTPAQVTAAIEARTYDLYLLMDIDLPWQDDPLRDFPGERAHFLAIWKQELRRLSANVQLVSGIGDVRYQNALSITQNYLQQLESNKKGTWPLS</sequence>
<keyword evidence="2" id="KW-0547">Nucleotide-binding</keyword>
<gene>
    <name evidence="2" type="ORF">PQ465_03415</name>
</gene>
<name>A0ABY7WKC8_9SPHI</name>
<dbReference type="Proteomes" id="UP001221558">
    <property type="component" value="Chromosome"/>
</dbReference>
<accession>A0ABY7WKC8</accession>
<dbReference type="InterPro" id="IPR052735">
    <property type="entry name" value="NAD_biosynth-regulator"/>
</dbReference>
<keyword evidence="2" id="KW-0067">ATP-binding</keyword>
<reference evidence="2 3" key="1">
    <citation type="submission" date="2023-02" db="EMBL/GenBank/DDBJ databases">
        <title>Genome sequence of Sphingobacterium sp. KACC 22765.</title>
        <authorList>
            <person name="Kim S."/>
            <person name="Heo J."/>
            <person name="Kwon S.-W."/>
        </authorList>
    </citation>
    <scope>NUCLEOTIDE SEQUENCE [LARGE SCALE GENOMIC DNA]</scope>
    <source>
        <strain evidence="2 3">KACC 22765</strain>
    </source>
</reference>
<keyword evidence="3" id="KW-1185">Reference proteome</keyword>
<dbReference type="Pfam" id="PF13521">
    <property type="entry name" value="AAA_28"/>
    <property type="match status" value="1"/>
</dbReference>
<dbReference type="SUPFAM" id="SSF52540">
    <property type="entry name" value="P-loop containing nucleoside triphosphate hydrolases"/>
    <property type="match status" value="1"/>
</dbReference>
<dbReference type="Gene3D" id="3.40.50.300">
    <property type="entry name" value="P-loop containing nucleotide triphosphate hydrolases"/>
    <property type="match status" value="1"/>
</dbReference>
<dbReference type="PANTHER" id="PTHR37512">
    <property type="entry name" value="TRIFUNCTIONAL NAD BIOSYNTHESIS/REGULATOR PROTEIN NADR"/>
    <property type="match status" value="1"/>
</dbReference>
<dbReference type="InterPro" id="IPR038727">
    <property type="entry name" value="NadR/Ttd14_AAA_dom"/>
</dbReference>
<dbReference type="GO" id="GO:0005524">
    <property type="term" value="F:ATP binding"/>
    <property type="evidence" value="ECO:0007669"/>
    <property type="project" value="UniProtKB-KW"/>
</dbReference>
<dbReference type="PANTHER" id="PTHR37512:SF1">
    <property type="entry name" value="NADR_TTD14 AAA DOMAIN-CONTAINING PROTEIN"/>
    <property type="match status" value="1"/>
</dbReference>
<dbReference type="EMBL" id="CP117880">
    <property type="protein sequence ID" value="WDF69435.1"/>
    <property type="molecule type" value="Genomic_DNA"/>
</dbReference>
<feature type="domain" description="NadR/Ttd14 AAA" evidence="1">
    <location>
        <begin position="24"/>
        <end position="173"/>
    </location>
</feature>